<comment type="pathway">
    <text evidence="1">Purine metabolism; IMP biosynthesis via de novo pathway; N(2)-formyl-N(1)-(5-phospho-D-ribosyl)glycinamide from N(1)-(5-phospho-D-ribosyl)glycinamide (10-formyl THF route): step 1/1.</text>
</comment>
<organism evidence="6">
    <name type="scientific">uncultured marine phage</name>
    <dbReference type="NCBI Taxonomy" id="707152"/>
    <lineage>
        <taxon>Viruses</taxon>
        <taxon>environmental samples</taxon>
    </lineage>
</organism>
<evidence type="ECO:0000256" key="1">
    <source>
        <dbReference type="ARBA" id="ARBA00005054"/>
    </source>
</evidence>
<evidence type="ECO:0000256" key="2">
    <source>
        <dbReference type="ARBA" id="ARBA00012254"/>
    </source>
</evidence>
<sequence length="197" mass="22214">MNNGNVKNIVIFASGGGSNAEKIIEHSLTGNVKYKVRAIFTNNPKAGVITIARKYHVPHFIIDNEFNIVELLKFFKIEVVVLAGFLRKVPDKIIQNWYTINIHPSLLPKYGGRGMYGIRVHEAVIRSDDDKSGMTVHHVTSNYDEGKFLYQAELSINTGDTATSLQRRVLSLEHKFYPLVIDEACRTLDDLKILSVN</sequence>
<name>A0A8D9CBQ2_9VIRU</name>
<dbReference type="SUPFAM" id="SSF53328">
    <property type="entry name" value="Formyltransferase"/>
    <property type="match status" value="1"/>
</dbReference>
<evidence type="ECO:0000256" key="3">
    <source>
        <dbReference type="ARBA" id="ARBA00022679"/>
    </source>
</evidence>
<evidence type="ECO:0000259" key="5">
    <source>
        <dbReference type="Pfam" id="PF00551"/>
    </source>
</evidence>
<keyword evidence="4" id="KW-0658">Purine biosynthesis</keyword>
<dbReference type="PANTHER" id="PTHR43369:SF2">
    <property type="entry name" value="PHOSPHORIBOSYLGLYCINAMIDE FORMYLTRANSFERASE"/>
    <property type="match status" value="1"/>
</dbReference>
<dbReference type="Gene3D" id="3.40.50.170">
    <property type="entry name" value="Formyl transferase, N-terminal domain"/>
    <property type="match status" value="1"/>
</dbReference>
<keyword evidence="3 6" id="KW-0808">Transferase</keyword>
<protein>
    <recommendedName>
        <fullName evidence="2">phosphoribosylglycinamide formyltransferase 1</fullName>
        <ecNumber evidence="2">2.1.2.2</ecNumber>
    </recommendedName>
</protein>
<dbReference type="GO" id="GO:0006189">
    <property type="term" value="P:'de novo' IMP biosynthetic process"/>
    <property type="evidence" value="ECO:0007669"/>
    <property type="project" value="InterPro"/>
</dbReference>
<proteinExistence type="predicted"/>
<accession>A0A8D9CBQ2</accession>
<dbReference type="GO" id="GO:0004644">
    <property type="term" value="F:phosphoribosylglycinamide formyltransferase activity"/>
    <property type="evidence" value="ECO:0007669"/>
    <property type="project" value="UniProtKB-EC"/>
</dbReference>
<reference evidence="6" key="1">
    <citation type="submission" date="2021-06" db="EMBL/GenBank/DDBJ databases">
        <authorList>
            <person name="Gannon L."/>
            <person name="Redgwell R T."/>
            <person name="Michniewski S."/>
            <person name="Harrison D C."/>
            <person name="Millard A."/>
        </authorList>
    </citation>
    <scope>NUCLEOTIDE SEQUENCE</scope>
</reference>
<dbReference type="CDD" id="cd08645">
    <property type="entry name" value="FMT_core_GART"/>
    <property type="match status" value="1"/>
</dbReference>
<dbReference type="InterPro" id="IPR002376">
    <property type="entry name" value="Formyl_transf_N"/>
</dbReference>
<evidence type="ECO:0000256" key="4">
    <source>
        <dbReference type="ARBA" id="ARBA00022755"/>
    </source>
</evidence>
<dbReference type="InterPro" id="IPR004607">
    <property type="entry name" value="GART"/>
</dbReference>
<dbReference type="EMBL" id="OU342829">
    <property type="protein sequence ID" value="CAG7580726.1"/>
    <property type="molecule type" value="Genomic_DNA"/>
</dbReference>
<dbReference type="Pfam" id="PF00551">
    <property type="entry name" value="Formyl_trans_N"/>
    <property type="match status" value="1"/>
</dbReference>
<dbReference type="InterPro" id="IPR036477">
    <property type="entry name" value="Formyl_transf_N_sf"/>
</dbReference>
<gene>
    <name evidence="6" type="ORF">SLAVMIC_00535</name>
</gene>
<feature type="domain" description="Formyl transferase N-terminal" evidence="5">
    <location>
        <begin position="7"/>
        <end position="181"/>
    </location>
</feature>
<dbReference type="PANTHER" id="PTHR43369">
    <property type="entry name" value="PHOSPHORIBOSYLGLYCINAMIDE FORMYLTRANSFERASE"/>
    <property type="match status" value="1"/>
</dbReference>
<dbReference type="EC" id="2.1.2.2" evidence="2"/>
<evidence type="ECO:0000313" key="6">
    <source>
        <dbReference type="EMBL" id="CAG7580726.1"/>
    </source>
</evidence>